<dbReference type="Proteomes" id="UP000066042">
    <property type="component" value="Chromosome"/>
</dbReference>
<protein>
    <submittedName>
        <fullName evidence="2">Uncharacterized protein</fullName>
    </submittedName>
</protein>
<dbReference type="PATRIC" id="fig|55802.8.peg.1814"/>
<feature type="transmembrane region" description="Helical" evidence="1">
    <location>
        <begin position="86"/>
        <end position="108"/>
    </location>
</feature>
<dbReference type="EMBL" id="CP013050">
    <property type="protein sequence ID" value="ALM75740.1"/>
    <property type="molecule type" value="Genomic_DNA"/>
</dbReference>
<organism evidence="2 3">
    <name type="scientific">Thermococcus barophilus</name>
    <dbReference type="NCBI Taxonomy" id="55802"/>
    <lineage>
        <taxon>Archaea</taxon>
        <taxon>Methanobacteriati</taxon>
        <taxon>Methanobacteriota</taxon>
        <taxon>Thermococci</taxon>
        <taxon>Thermococcales</taxon>
        <taxon>Thermococcaceae</taxon>
        <taxon>Thermococcus</taxon>
    </lineage>
</organism>
<sequence>MMLRIMLDSALHVLLIFMYYSFLKTAIEVFTYKKPRKLLLLTISIFGVFISLYIDIFLGFFFLFIMLLITGLNSREAIVSALTAEFGFIIALVVVMFILTTIGTIYNIPGFRFEIRFEELLCYMRG</sequence>
<reference evidence="2 3" key="1">
    <citation type="journal article" date="2016" name="Genome Announc.">
        <title>Complete genome sequence of the hyperthermophilic and piezophilic archaeon Thermococcus barophilus Ch5, capable of growth at the expense of hydrogenogenesis from carbon monoxide and formate.</title>
        <authorList>
            <person name="Oger P."/>
            <person name="Sokolova T.G."/>
            <person name="Kozhevnikova D.A."/>
            <person name="Taranov E.A."/>
            <person name="Vannier P."/>
            <person name="Lee H.S."/>
            <person name="Kwon K.K."/>
            <person name="Kang S.G."/>
            <person name="Lee J.H."/>
            <person name="Bonch-Osmolovskaya E.A."/>
            <person name="Lebedinsky A.V."/>
        </authorList>
    </citation>
    <scope>NUCLEOTIDE SEQUENCE [LARGE SCALE GENOMIC DNA]</scope>
    <source>
        <strain evidence="3">Ch5</strain>
    </source>
</reference>
<dbReference type="STRING" id="55802.TBCH5v1_1831"/>
<dbReference type="AlphaFoldDB" id="A0A0S1XD89"/>
<gene>
    <name evidence="2" type="ORF">TBCH5v1_1831</name>
</gene>
<evidence type="ECO:0000313" key="3">
    <source>
        <dbReference type="Proteomes" id="UP000066042"/>
    </source>
</evidence>
<keyword evidence="1" id="KW-1133">Transmembrane helix</keyword>
<name>A0A0S1XD89_THEBA</name>
<proteinExistence type="predicted"/>
<feature type="transmembrane region" description="Helical" evidence="1">
    <location>
        <begin position="38"/>
        <end position="66"/>
    </location>
</feature>
<keyword evidence="1" id="KW-0812">Transmembrane</keyword>
<accession>A0A0S1XD89</accession>
<keyword evidence="1" id="KW-0472">Membrane</keyword>
<evidence type="ECO:0000313" key="2">
    <source>
        <dbReference type="EMBL" id="ALM75740.1"/>
    </source>
</evidence>
<evidence type="ECO:0000256" key="1">
    <source>
        <dbReference type="SAM" id="Phobius"/>
    </source>
</evidence>
<feature type="transmembrane region" description="Helical" evidence="1">
    <location>
        <begin position="6"/>
        <end position="26"/>
    </location>
</feature>